<keyword evidence="2" id="KW-0472">Membrane</keyword>
<organism evidence="4 5">
    <name type="scientific">Tamlana crocina</name>
    <dbReference type="NCBI Taxonomy" id="393006"/>
    <lineage>
        <taxon>Bacteria</taxon>
        <taxon>Pseudomonadati</taxon>
        <taxon>Bacteroidota</taxon>
        <taxon>Flavobacteriia</taxon>
        <taxon>Flavobacteriales</taxon>
        <taxon>Flavobacteriaceae</taxon>
        <taxon>Tamlana</taxon>
    </lineage>
</organism>
<reference evidence="4 5" key="1">
    <citation type="submission" date="2020-03" db="EMBL/GenBank/DDBJ databases">
        <title>Tamlana sp. nov, isolated from XXX.</title>
        <authorList>
            <person name="Cao W.R."/>
        </authorList>
    </citation>
    <scope>NUCLEOTIDE SEQUENCE [LARGE SCALE GENOMIC DNA]</scope>
    <source>
        <strain evidence="4 5">HST1-43</strain>
    </source>
</reference>
<proteinExistence type="inferred from homology"/>
<keyword evidence="2" id="KW-1133">Transmembrane helix</keyword>
<dbReference type="Proteomes" id="UP000760545">
    <property type="component" value="Unassembled WGS sequence"/>
</dbReference>
<evidence type="ECO:0000256" key="2">
    <source>
        <dbReference type="SAM" id="Phobius"/>
    </source>
</evidence>
<dbReference type="Pfam" id="PF06445">
    <property type="entry name" value="GyrI-like"/>
    <property type="match status" value="1"/>
</dbReference>
<dbReference type="InterPro" id="IPR023393">
    <property type="entry name" value="START-like_dom_sf"/>
</dbReference>
<dbReference type="InterPro" id="IPR010499">
    <property type="entry name" value="AraC_E-bd"/>
</dbReference>
<evidence type="ECO:0000256" key="1">
    <source>
        <dbReference type="ARBA" id="ARBA00008918"/>
    </source>
</evidence>
<dbReference type="EMBL" id="JAAVJS010000002">
    <property type="protein sequence ID" value="NJX14338.1"/>
    <property type="molecule type" value="Genomic_DNA"/>
</dbReference>
<evidence type="ECO:0000313" key="5">
    <source>
        <dbReference type="Proteomes" id="UP000760545"/>
    </source>
</evidence>
<accession>A0ABX1DCK6</accession>
<feature type="transmembrane region" description="Helical" evidence="2">
    <location>
        <begin position="6"/>
        <end position="24"/>
    </location>
</feature>
<comment type="similarity">
    <text evidence="1">Belongs to the ribosome association toxin RatA family.</text>
</comment>
<dbReference type="SMART" id="SM00871">
    <property type="entry name" value="AraC_E_bind"/>
    <property type="match status" value="1"/>
</dbReference>
<feature type="domain" description="AraC effector-binding" evidence="3">
    <location>
        <begin position="179"/>
        <end position="340"/>
    </location>
</feature>
<evidence type="ECO:0000313" key="4">
    <source>
        <dbReference type="EMBL" id="NJX14338.1"/>
    </source>
</evidence>
<dbReference type="InterPro" id="IPR005031">
    <property type="entry name" value="COQ10_START"/>
</dbReference>
<name>A0ABX1DCK6_9FLAO</name>
<sequence length="340" mass="38514">MKALKYILFLLLIFVIGLAIFIAVQPNEFRFSRSTIIKAPASVVYNKVNDYKNWPSFSPWIEQEPTANLTYGDKTAGVDGSYAWSGEILGEGQMTTLSVNENESIDQHIQFIKPFESESDINWTFEPTDEGTKVTWEMAGKQDFTTKMYTTFAGSIEDMTGPDFERGLFKLDSVVVADMEKYTVTVDGLTEHGGGYYIYNTTSCKIPDLEAKMQEMMPKISNYAIKNNIQMAGAPFTYYHKWDEKNNAVMFSCCVPTTDRVISSESDILTGQIEPFKAIKTTLKGNYSNLKEAWETTMKHITDSDMEFTEDGPMLEVYLTDPMNTPNPADWKTEIYIAVN</sequence>
<dbReference type="SUPFAM" id="SSF55136">
    <property type="entry name" value="Probable bacterial effector-binding domain"/>
    <property type="match status" value="1"/>
</dbReference>
<dbReference type="InterPro" id="IPR029442">
    <property type="entry name" value="GyrI-like"/>
</dbReference>
<dbReference type="InterPro" id="IPR011256">
    <property type="entry name" value="Reg_factor_effector_dom_sf"/>
</dbReference>
<dbReference type="RefSeq" id="WP_167916580.1">
    <property type="nucleotide sequence ID" value="NZ_JAAVJS010000002.1"/>
</dbReference>
<dbReference type="CDD" id="cd07818">
    <property type="entry name" value="SRPBCC_1"/>
    <property type="match status" value="1"/>
</dbReference>
<dbReference type="Gene3D" id="3.30.530.20">
    <property type="match status" value="1"/>
</dbReference>
<keyword evidence="2" id="KW-0812">Transmembrane</keyword>
<dbReference type="Gene3D" id="3.20.80.10">
    <property type="entry name" value="Regulatory factor, effector binding domain"/>
    <property type="match status" value="1"/>
</dbReference>
<dbReference type="Pfam" id="PF03364">
    <property type="entry name" value="Polyketide_cyc"/>
    <property type="match status" value="1"/>
</dbReference>
<evidence type="ECO:0000259" key="3">
    <source>
        <dbReference type="SMART" id="SM00871"/>
    </source>
</evidence>
<gene>
    <name evidence="4" type="ORF">HC176_02410</name>
</gene>
<dbReference type="SUPFAM" id="SSF55961">
    <property type="entry name" value="Bet v1-like"/>
    <property type="match status" value="1"/>
</dbReference>
<comment type="caution">
    <text evidence="4">The sequence shown here is derived from an EMBL/GenBank/DDBJ whole genome shotgun (WGS) entry which is preliminary data.</text>
</comment>
<keyword evidence="5" id="KW-1185">Reference proteome</keyword>
<protein>
    <submittedName>
        <fullName evidence="4">Transcription activator effector-binding protein</fullName>
    </submittedName>
</protein>